<reference evidence="2 3" key="1">
    <citation type="submission" date="2024-07" db="EMBL/GenBank/DDBJ databases">
        <title>Draft Genome Sequence of Ferrimicrobium acidiphilum Strain YE2023, Isolated from a Pulp of Bioleach Reactor.</title>
        <authorList>
            <person name="Elkina Y.A."/>
            <person name="Bulaeva A.G."/>
            <person name="Beletsky A.V."/>
            <person name="Mardanov A.V."/>
        </authorList>
    </citation>
    <scope>NUCLEOTIDE SEQUENCE [LARGE SCALE GENOMIC DNA]</scope>
    <source>
        <strain evidence="2 3">YE2023</strain>
    </source>
</reference>
<evidence type="ECO:0000256" key="1">
    <source>
        <dbReference type="SAM" id="Phobius"/>
    </source>
</evidence>
<name>A0ABV3Y4C4_9ACTN</name>
<evidence type="ECO:0000313" key="2">
    <source>
        <dbReference type="EMBL" id="MEX6430413.1"/>
    </source>
</evidence>
<comment type="caution">
    <text evidence="2">The sequence shown here is derived from an EMBL/GenBank/DDBJ whole genome shotgun (WGS) entry which is preliminary data.</text>
</comment>
<feature type="transmembrane region" description="Helical" evidence="1">
    <location>
        <begin position="65"/>
        <end position="83"/>
    </location>
</feature>
<feature type="transmembrane region" description="Helical" evidence="1">
    <location>
        <begin position="213"/>
        <end position="233"/>
    </location>
</feature>
<feature type="transmembrane region" description="Helical" evidence="1">
    <location>
        <begin position="184"/>
        <end position="201"/>
    </location>
</feature>
<feature type="transmembrane region" description="Helical" evidence="1">
    <location>
        <begin position="123"/>
        <end position="144"/>
    </location>
</feature>
<feature type="transmembrane region" description="Helical" evidence="1">
    <location>
        <begin position="6"/>
        <end position="29"/>
    </location>
</feature>
<proteinExistence type="predicted"/>
<keyword evidence="1" id="KW-0812">Transmembrane</keyword>
<organism evidence="2 3">
    <name type="scientific">Ferrimicrobium acidiphilum</name>
    <dbReference type="NCBI Taxonomy" id="121039"/>
    <lineage>
        <taxon>Bacteria</taxon>
        <taxon>Bacillati</taxon>
        <taxon>Actinomycetota</taxon>
        <taxon>Acidimicrobiia</taxon>
        <taxon>Acidimicrobiales</taxon>
        <taxon>Acidimicrobiaceae</taxon>
        <taxon>Ferrimicrobium</taxon>
    </lineage>
</organism>
<evidence type="ECO:0000313" key="3">
    <source>
        <dbReference type="Proteomes" id="UP001560267"/>
    </source>
</evidence>
<feature type="transmembrane region" description="Helical" evidence="1">
    <location>
        <begin position="150"/>
        <end position="172"/>
    </location>
</feature>
<dbReference type="Proteomes" id="UP001560267">
    <property type="component" value="Unassembled WGS sequence"/>
</dbReference>
<dbReference type="EMBL" id="JBFSHR010000051">
    <property type="protein sequence ID" value="MEX6430413.1"/>
    <property type="molecule type" value="Genomic_DNA"/>
</dbReference>
<protein>
    <submittedName>
        <fullName evidence="2">COG4280 domain-containing protein</fullName>
    </submittedName>
</protein>
<keyword evidence="1" id="KW-1133">Transmembrane helix</keyword>
<gene>
    <name evidence="2" type="ORF">AB6A68_11300</name>
</gene>
<keyword evidence="1" id="KW-0472">Membrane</keyword>
<dbReference type="RefSeq" id="WP_298405691.1">
    <property type="nucleotide sequence ID" value="NZ_JBFSHR010000051.1"/>
</dbReference>
<sequence length="242" mass="25823">MNWALLFAVFLACSVEAVEALTIVLAVGFTRGWRVALRGAALAFVLLAALVGFLGIAIVDYVPLAILRTAVGLVLLIFGLQWLRKAILRATGVKAMHDEAAIFEREVTLMRGHRDAMADRQGFLIAFKGVVLEGLEVAVIVISLGSSAHALGQASIAAFAAIVVVAAFGVMLSRALTEVPENKLKMVVGVMLTSFGTFWMAEGIGLSWPGGTVFLVPLVLWFSFAALTIVLWGRRATVAQAR</sequence>
<keyword evidence="3" id="KW-1185">Reference proteome</keyword>
<feature type="transmembrane region" description="Helical" evidence="1">
    <location>
        <begin position="41"/>
        <end position="59"/>
    </location>
</feature>
<accession>A0ABV3Y4C4</accession>